<dbReference type="PROSITE" id="PS51186">
    <property type="entry name" value="GNAT"/>
    <property type="match status" value="1"/>
</dbReference>
<dbReference type="InterPro" id="IPR050832">
    <property type="entry name" value="Bact_Acetyltransf"/>
</dbReference>
<dbReference type="Gene3D" id="3.40.630.30">
    <property type="match status" value="1"/>
</dbReference>
<dbReference type="OrthoDB" id="5525374at2"/>
<evidence type="ECO:0000259" key="3">
    <source>
        <dbReference type="PROSITE" id="PS51186"/>
    </source>
</evidence>
<dbReference type="Pfam" id="PF00583">
    <property type="entry name" value="Acetyltransf_1"/>
    <property type="match status" value="1"/>
</dbReference>
<dbReference type="PANTHER" id="PTHR43877">
    <property type="entry name" value="AMINOALKYLPHOSPHONATE N-ACETYLTRANSFERASE-RELATED-RELATED"/>
    <property type="match status" value="1"/>
</dbReference>
<dbReference type="SUPFAM" id="SSF55729">
    <property type="entry name" value="Acyl-CoA N-acyltransferases (Nat)"/>
    <property type="match status" value="1"/>
</dbReference>
<comment type="caution">
    <text evidence="4">The sequence shown here is derived from an EMBL/GenBank/DDBJ whole genome shotgun (WGS) entry which is preliminary data.</text>
</comment>
<dbReference type="EMBL" id="PREU01000017">
    <property type="protein sequence ID" value="PPA73116.1"/>
    <property type="molecule type" value="Genomic_DNA"/>
</dbReference>
<keyword evidence="1 4" id="KW-0808">Transferase</keyword>
<dbReference type="Proteomes" id="UP000239990">
    <property type="component" value="Unassembled WGS sequence"/>
</dbReference>
<proteinExistence type="predicted"/>
<evidence type="ECO:0000256" key="1">
    <source>
        <dbReference type="ARBA" id="ARBA00022679"/>
    </source>
</evidence>
<dbReference type="CDD" id="cd04301">
    <property type="entry name" value="NAT_SF"/>
    <property type="match status" value="1"/>
</dbReference>
<reference evidence="4 5" key="1">
    <citation type="submission" date="2018-02" db="EMBL/GenBank/DDBJ databases">
        <title>Draft Genome of Achromobacter spanius stain 6.</title>
        <authorList>
            <person name="Gunasekera T.S."/>
            <person name="Radwan O."/>
            <person name="Ruiz O.N."/>
        </authorList>
    </citation>
    <scope>NUCLEOTIDE SEQUENCE [LARGE SCALE GENOMIC DNA]</scope>
    <source>
        <strain evidence="4 5">6</strain>
    </source>
</reference>
<dbReference type="RefSeq" id="WP_104145584.1">
    <property type="nucleotide sequence ID" value="NZ_PREU01000017.1"/>
</dbReference>
<accession>A0A2S5GJK6</accession>
<evidence type="ECO:0000313" key="4">
    <source>
        <dbReference type="EMBL" id="PPA73116.1"/>
    </source>
</evidence>
<feature type="domain" description="N-acetyltransferase" evidence="3">
    <location>
        <begin position="14"/>
        <end position="155"/>
    </location>
</feature>
<evidence type="ECO:0000313" key="5">
    <source>
        <dbReference type="Proteomes" id="UP000239990"/>
    </source>
</evidence>
<dbReference type="AlphaFoldDB" id="A0A2S5GJK6"/>
<dbReference type="GO" id="GO:0016747">
    <property type="term" value="F:acyltransferase activity, transferring groups other than amino-acyl groups"/>
    <property type="evidence" value="ECO:0007669"/>
    <property type="project" value="InterPro"/>
</dbReference>
<name>A0A2S5GJK6_9BURK</name>
<gene>
    <name evidence="4" type="ORF">C4E15_27125</name>
</gene>
<dbReference type="InterPro" id="IPR016181">
    <property type="entry name" value="Acyl_CoA_acyltransferase"/>
</dbReference>
<organism evidence="4 5">
    <name type="scientific">Achromobacter spanius</name>
    <dbReference type="NCBI Taxonomy" id="217203"/>
    <lineage>
        <taxon>Bacteria</taxon>
        <taxon>Pseudomonadati</taxon>
        <taxon>Pseudomonadota</taxon>
        <taxon>Betaproteobacteria</taxon>
        <taxon>Burkholderiales</taxon>
        <taxon>Alcaligenaceae</taxon>
        <taxon>Achromobacter</taxon>
    </lineage>
</organism>
<dbReference type="InterPro" id="IPR000182">
    <property type="entry name" value="GNAT_dom"/>
</dbReference>
<keyword evidence="2" id="KW-0012">Acyltransferase</keyword>
<protein>
    <submittedName>
        <fullName evidence="4">GNAT family N-acetyltransferase</fullName>
    </submittedName>
</protein>
<evidence type="ECO:0000256" key="2">
    <source>
        <dbReference type="ARBA" id="ARBA00023315"/>
    </source>
</evidence>
<sequence>MKSSQAPRAPDHSLALQPATEEDVPFLLALRKATMQEHLERAGAPTADADHLARIQYHFDDAHIVWVDGRPAGLFKHYRDPDGWHIVQIQIAPDFQGRGLGRRLLESILDQADAQGAPVTLNVLKSNPAQRLYAALGFTRVKETDLEYEMRYEPGAVRPAG</sequence>